<protein>
    <submittedName>
        <fullName evidence="3">Putative acid phosphatase</fullName>
    </submittedName>
</protein>
<keyword evidence="4" id="KW-1185">Reference proteome</keyword>
<dbReference type="Proteomes" id="UP000193986">
    <property type="component" value="Unassembled WGS sequence"/>
</dbReference>
<name>A0A1Y2B6D9_9TREE</name>
<dbReference type="Pfam" id="PF00328">
    <property type="entry name" value="His_Phos_2"/>
    <property type="match status" value="1"/>
</dbReference>
<evidence type="ECO:0000313" key="4">
    <source>
        <dbReference type="Proteomes" id="UP000193986"/>
    </source>
</evidence>
<dbReference type="PANTHER" id="PTHR20963">
    <property type="entry name" value="MULTIPLE INOSITOL POLYPHOSPHATE PHOSPHATASE-RELATED"/>
    <property type="match status" value="1"/>
</dbReference>
<dbReference type="OrthoDB" id="6509975at2759"/>
<evidence type="ECO:0000256" key="1">
    <source>
        <dbReference type="ARBA" id="ARBA00022801"/>
    </source>
</evidence>
<keyword evidence="2" id="KW-0732">Signal</keyword>
<dbReference type="STRING" id="71784.A0A1Y2B6D9"/>
<dbReference type="SUPFAM" id="SSF53254">
    <property type="entry name" value="Phosphoglycerate mutase-like"/>
    <property type="match status" value="1"/>
</dbReference>
<dbReference type="EMBL" id="MCFC01000020">
    <property type="protein sequence ID" value="ORY30408.1"/>
    <property type="molecule type" value="Genomic_DNA"/>
</dbReference>
<dbReference type="GO" id="GO:0003993">
    <property type="term" value="F:acid phosphatase activity"/>
    <property type="evidence" value="ECO:0007669"/>
    <property type="project" value="TreeGrafter"/>
</dbReference>
<reference evidence="3 4" key="1">
    <citation type="submission" date="2016-07" db="EMBL/GenBank/DDBJ databases">
        <title>Pervasive Adenine N6-methylation of Active Genes in Fungi.</title>
        <authorList>
            <consortium name="DOE Joint Genome Institute"/>
            <person name="Mondo S.J."/>
            <person name="Dannebaum R.O."/>
            <person name="Kuo R.C."/>
            <person name="Labutti K."/>
            <person name="Haridas S."/>
            <person name="Kuo A."/>
            <person name="Salamov A."/>
            <person name="Ahrendt S.R."/>
            <person name="Lipzen A."/>
            <person name="Sullivan W."/>
            <person name="Andreopoulos W.B."/>
            <person name="Clum A."/>
            <person name="Lindquist E."/>
            <person name="Daum C."/>
            <person name="Ramamoorthy G.K."/>
            <person name="Gryganskyi A."/>
            <person name="Culley D."/>
            <person name="Magnuson J.K."/>
            <person name="James T.Y."/>
            <person name="O'Malley M.A."/>
            <person name="Stajich J.E."/>
            <person name="Spatafora J.W."/>
            <person name="Visel A."/>
            <person name="Grigoriev I.V."/>
        </authorList>
    </citation>
    <scope>NUCLEOTIDE SEQUENCE [LARGE SCALE GENOMIC DNA]</scope>
    <source>
        <strain evidence="3 4">68-887.2</strain>
    </source>
</reference>
<evidence type="ECO:0000256" key="2">
    <source>
        <dbReference type="SAM" id="SignalP"/>
    </source>
</evidence>
<evidence type="ECO:0000313" key="3">
    <source>
        <dbReference type="EMBL" id="ORY30408.1"/>
    </source>
</evidence>
<gene>
    <name evidence="3" type="ORF">BCR39DRAFT_529773</name>
</gene>
<dbReference type="InterPro" id="IPR029033">
    <property type="entry name" value="His_PPase_superfam"/>
</dbReference>
<feature type="chain" id="PRO_5012350046" evidence="2">
    <location>
        <begin position="18"/>
        <end position="553"/>
    </location>
</feature>
<organism evidence="3 4">
    <name type="scientific">Naematelia encephala</name>
    <dbReference type="NCBI Taxonomy" id="71784"/>
    <lineage>
        <taxon>Eukaryota</taxon>
        <taxon>Fungi</taxon>
        <taxon>Dikarya</taxon>
        <taxon>Basidiomycota</taxon>
        <taxon>Agaricomycotina</taxon>
        <taxon>Tremellomycetes</taxon>
        <taxon>Tremellales</taxon>
        <taxon>Naemateliaceae</taxon>
        <taxon>Naematelia</taxon>
    </lineage>
</organism>
<sequence>MLPATVLLALLPLLASANPIKRWTAQPDVGSTTTDLYPPTGTSVNTAEFPDETEIGYPGPTLTGVEPAAIETAPAYAYNWGKAQNFPLVADQPNGDDSSSHFDIFKYWGNLAPWYSVPSSFYGLDNASPVVPDQCSVTQVHLLYRHGARYPTSGSAPSAFAARVHAAANNETTGGWSSSGELDFLNTWTFKLGAELLTPFGRLQNFELGVAMRQQYGVLLNNFTEQGALPVFRTESQDRMVKTAENFAAGFFGVPEYLEEVNIEIVIETDGLNNTGAPYEVCDNSNIASRGSIGSTAATEFANNAFNSTLDRLNKQISGYTLTPTDAIAMLQLCSYETDALGYSSFCKLFTEEDFANYEYYYDISFYYNNGAGSPVAAAQGKGYLEEFVARFDETPLSTWDSTTNSTLDSNPETFPLKQSIYADATHEVVLLDVFTAFNLTALFSSGPVDITKRTQNSFVASQVVPFATHMVIQVLECADKTPSKQIRFMINDAVLPIDKSYAGCEYDADGLCAFDTVVAALKNRIDEIDFDYDCFGNYTAVAGVDYNGRAPK</sequence>
<dbReference type="AlphaFoldDB" id="A0A1Y2B6D9"/>
<accession>A0A1Y2B6D9</accession>
<dbReference type="PANTHER" id="PTHR20963:SF55">
    <property type="entry name" value="PHOSPHATASE, PUTATIVE-RELATED"/>
    <property type="match status" value="1"/>
</dbReference>
<keyword evidence="1" id="KW-0378">Hydrolase</keyword>
<dbReference type="CDD" id="cd07061">
    <property type="entry name" value="HP_HAP_like"/>
    <property type="match status" value="1"/>
</dbReference>
<dbReference type="FunFam" id="3.40.50.1240:FF:000033">
    <property type="entry name" value="Chromosome 12, whole genome shotgun sequence"/>
    <property type="match status" value="1"/>
</dbReference>
<dbReference type="InParanoid" id="A0A1Y2B6D9"/>
<dbReference type="FunCoup" id="A0A1Y2B6D9">
    <property type="interactions" value="175"/>
</dbReference>
<feature type="signal peptide" evidence="2">
    <location>
        <begin position="1"/>
        <end position="17"/>
    </location>
</feature>
<comment type="caution">
    <text evidence="3">The sequence shown here is derived from an EMBL/GenBank/DDBJ whole genome shotgun (WGS) entry which is preliminary data.</text>
</comment>
<dbReference type="PROSITE" id="PS00616">
    <property type="entry name" value="HIS_ACID_PHOSPHAT_1"/>
    <property type="match status" value="1"/>
</dbReference>
<dbReference type="InterPro" id="IPR000560">
    <property type="entry name" value="His_Pase_clade-2"/>
</dbReference>
<dbReference type="InterPro" id="IPR033379">
    <property type="entry name" value="Acid_Pase_AS"/>
</dbReference>
<dbReference type="Gene3D" id="3.40.50.1240">
    <property type="entry name" value="Phosphoglycerate mutase-like"/>
    <property type="match status" value="1"/>
</dbReference>
<proteinExistence type="predicted"/>